<dbReference type="EMBL" id="CAJNOR010002861">
    <property type="protein sequence ID" value="CAF1349949.1"/>
    <property type="molecule type" value="Genomic_DNA"/>
</dbReference>
<dbReference type="Proteomes" id="UP000663828">
    <property type="component" value="Unassembled WGS sequence"/>
</dbReference>
<accession>A0A815HB29</accession>
<evidence type="ECO:0000313" key="1">
    <source>
        <dbReference type="EMBL" id="CAF1349949.1"/>
    </source>
</evidence>
<feature type="non-terminal residue" evidence="1">
    <location>
        <position position="150"/>
    </location>
</feature>
<reference evidence="1" key="1">
    <citation type="submission" date="2021-02" db="EMBL/GenBank/DDBJ databases">
        <authorList>
            <person name="Nowell W R."/>
        </authorList>
    </citation>
    <scope>NUCLEOTIDE SEQUENCE</scope>
</reference>
<gene>
    <name evidence="1" type="ORF">XAT740_LOCUS31428</name>
</gene>
<proteinExistence type="predicted"/>
<keyword evidence="2" id="KW-1185">Reference proteome</keyword>
<name>A0A815HB29_ADIRI</name>
<protein>
    <submittedName>
        <fullName evidence="1">Uncharacterized protein</fullName>
    </submittedName>
</protein>
<evidence type="ECO:0000313" key="2">
    <source>
        <dbReference type="Proteomes" id="UP000663828"/>
    </source>
</evidence>
<dbReference type="AlphaFoldDB" id="A0A815HB29"/>
<sequence length="150" mass="17018">MTKGSKKRVSQFELLSTEFPADQSNGNNQVYSISSSQHISDDSPARIEDDLTRGRRIIDDVNMNNKMSKSKFLMEPETNFNPLIEYANEPLLPLYKACVPLESLIYNLSGYVKLALDATPEQPPDGLTIDESAAIRLYTFEWNKPHKSLY</sequence>
<comment type="caution">
    <text evidence="1">The sequence shown here is derived from an EMBL/GenBank/DDBJ whole genome shotgun (WGS) entry which is preliminary data.</text>
</comment>
<organism evidence="1 2">
    <name type="scientific">Adineta ricciae</name>
    <name type="common">Rotifer</name>
    <dbReference type="NCBI Taxonomy" id="249248"/>
    <lineage>
        <taxon>Eukaryota</taxon>
        <taxon>Metazoa</taxon>
        <taxon>Spiralia</taxon>
        <taxon>Gnathifera</taxon>
        <taxon>Rotifera</taxon>
        <taxon>Eurotatoria</taxon>
        <taxon>Bdelloidea</taxon>
        <taxon>Adinetida</taxon>
        <taxon>Adinetidae</taxon>
        <taxon>Adineta</taxon>
    </lineage>
</organism>